<dbReference type="Gene3D" id="3.40.390.10">
    <property type="entry name" value="Collagenase (Catalytic Domain)"/>
    <property type="match status" value="1"/>
</dbReference>
<dbReference type="STRING" id="1255658.FM114_05260"/>
<evidence type="ECO:0000313" key="10">
    <source>
        <dbReference type="EMBL" id="SJN26452.1"/>
    </source>
</evidence>
<dbReference type="GO" id="GO:0046872">
    <property type="term" value="F:metal ion binding"/>
    <property type="evidence" value="ECO:0007669"/>
    <property type="project" value="UniProtKB-KW"/>
</dbReference>
<feature type="domain" description="Peptidase M13 N-terminal" evidence="9">
    <location>
        <begin position="13"/>
        <end position="387"/>
    </location>
</feature>
<evidence type="ECO:0000256" key="6">
    <source>
        <dbReference type="ARBA" id="ARBA00022833"/>
    </source>
</evidence>
<dbReference type="PANTHER" id="PTHR11733">
    <property type="entry name" value="ZINC METALLOPROTEASE FAMILY M13 NEPRILYSIN-RELATED"/>
    <property type="match status" value="1"/>
</dbReference>
<accession>A0A1R4J335</accession>
<dbReference type="InterPro" id="IPR042089">
    <property type="entry name" value="Peptidase_M13_dom_2"/>
</dbReference>
<dbReference type="PRINTS" id="PR00786">
    <property type="entry name" value="NEPRILYSIN"/>
</dbReference>
<organism evidence="10 11">
    <name type="scientific">Luteococcus japonicus LSP_Lj1</name>
    <dbReference type="NCBI Taxonomy" id="1255658"/>
    <lineage>
        <taxon>Bacteria</taxon>
        <taxon>Bacillati</taxon>
        <taxon>Actinomycetota</taxon>
        <taxon>Actinomycetes</taxon>
        <taxon>Propionibacteriales</taxon>
        <taxon>Propionibacteriaceae</taxon>
        <taxon>Luteococcus</taxon>
    </lineage>
</organism>
<dbReference type="OrthoDB" id="9775677at2"/>
<dbReference type="Pfam" id="PF01431">
    <property type="entry name" value="Peptidase_M13"/>
    <property type="match status" value="1"/>
</dbReference>
<sequence length="644" mass="71840">MTENNAPRAAVRPQDDLFRHVNGHWLTSTTIDDDKASAGSFVTLREEAEKAVRSIVEELDPQQEGERGKVAALYAAFMDEARIEELGAAPLRPLLTRIDAIDGPDALARHWGWCLRHGISALYDVGADADADNPTHHTLMVAQDGLGLPDRDYYVSEENAELRQAYLAHVERSLALAGIVDAPAQAAMVLDLETAIAEQQWTRVQTRDIKARHNPMTWQEFSALAPALRADLVLEGAETSEEAIGRLQVFQPSFHTGVAPLVNEERMEQWRAWARWSLVRSLAPYLSSSFVDERFAFYGRTLQGTQQITERWKRGVGLAEGCLGEAIGKIYVERHFPAASKERMDELVTNLLAAYGESIADLDWMGEQTRAEALRKLEKFRPKIGFPAHWRDYTTLEVLPGDLVGSVLAAGRFSFAEQLDKLQRPVDPDEWMMLPQTVNAYYHALRNEIVFPAAILQPPFFDAEASDPVNYGGIGSVIGHEIGHGFDDQGSNCDGDGRLRNWWTDQDHEAFTARTSALVAQYEALTPQDLMDDNPRPHVNGELTIGENIGDLGGVGIALRALRIAHDGELTDEQVRDFFTGYATIWCSKARPERARQLLVIDPHSPAEFRCNQIARNVDAFHEAFGTAPGDGMWLDPQQRVTIW</sequence>
<evidence type="ECO:0000256" key="7">
    <source>
        <dbReference type="ARBA" id="ARBA00023049"/>
    </source>
</evidence>
<gene>
    <name evidence="10" type="ORF">FM114_05260</name>
</gene>
<evidence type="ECO:0000256" key="3">
    <source>
        <dbReference type="ARBA" id="ARBA00022670"/>
    </source>
</evidence>
<dbReference type="InterPro" id="IPR000718">
    <property type="entry name" value="Peptidase_M13"/>
</dbReference>
<keyword evidence="5" id="KW-0378">Hydrolase</keyword>
<evidence type="ECO:0000256" key="1">
    <source>
        <dbReference type="ARBA" id="ARBA00001947"/>
    </source>
</evidence>
<dbReference type="Gene3D" id="1.10.1380.10">
    <property type="entry name" value="Neutral endopeptidase , domain2"/>
    <property type="match status" value="1"/>
</dbReference>
<dbReference type="EMBL" id="FUKQ01000018">
    <property type="protein sequence ID" value="SJN26452.1"/>
    <property type="molecule type" value="Genomic_DNA"/>
</dbReference>
<dbReference type="RefSeq" id="WP_094764127.1">
    <property type="nucleotide sequence ID" value="NZ_FUKQ01000018.1"/>
</dbReference>
<feature type="domain" description="Peptidase M13 C-terminal" evidence="8">
    <location>
        <begin position="439"/>
        <end position="641"/>
    </location>
</feature>
<keyword evidence="6" id="KW-0862">Zinc</keyword>
<dbReference type="InterPro" id="IPR024079">
    <property type="entry name" value="MetalloPept_cat_dom_sf"/>
</dbReference>
<dbReference type="SUPFAM" id="SSF55486">
    <property type="entry name" value="Metalloproteases ('zincins'), catalytic domain"/>
    <property type="match status" value="1"/>
</dbReference>
<dbReference type="GO" id="GO:0004222">
    <property type="term" value="F:metalloendopeptidase activity"/>
    <property type="evidence" value="ECO:0007669"/>
    <property type="project" value="InterPro"/>
</dbReference>
<dbReference type="Pfam" id="PF05649">
    <property type="entry name" value="Peptidase_M13_N"/>
    <property type="match status" value="1"/>
</dbReference>
<evidence type="ECO:0000259" key="9">
    <source>
        <dbReference type="Pfam" id="PF05649"/>
    </source>
</evidence>
<comment type="cofactor">
    <cofactor evidence="1">
        <name>Zn(2+)</name>
        <dbReference type="ChEBI" id="CHEBI:29105"/>
    </cofactor>
</comment>
<evidence type="ECO:0000313" key="11">
    <source>
        <dbReference type="Proteomes" id="UP000188342"/>
    </source>
</evidence>
<protein>
    <submittedName>
        <fullName evidence="10">Metallopeptidase</fullName>
    </submittedName>
</protein>
<keyword evidence="3" id="KW-0645">Protease</keyword>
<evidence type="ECO:0000256" key="5">
    <source>
        <dbReference type="ARBA" id="ARBA00022801"/>
    </source>
</evidence>
<keyword evidence="4" id="KW-0479">Metal-binding</keyword>
<dbReference type="InterPro" id="IPR008753">
    <property type="entry name" value="Peptidase_M13_N"/>
</dbReference>
<dbReference type="GO" id="GO:0005886">
    <property type="term" value="C:plasma membrane"/>
    <property type="evidence" value="ECO:0007669"/>
    <property type="project" value="TreeGrafter"/>
</dbReference>
<evidence type="ECO:0000256" key="2">
    <source>
        <dbReference type="ARBA" id="ARBA00007357"/>
    </source>
</evidence>
<dbReference type="Proteomes" id="UP000188342">
    <property type="component" value="Unassembled WGS sequence"/>
</dbReference>
<comment type="similarity">
    <text evidence="2">Belongs to the peptidase M13 family.</text>
</comment>
<dbReference type="CDD" id="cd08662">
    <property type="entry name" value="M13"/>
    <property type="match status" value="1"/>
</dbReference>
<dbReference type="AlphaFoldDB" id="A0A1R4J335"/>
<name>A0A1R4J335_9ACTN</name>
<dbReference type="InterPro" id="IPR018497">
    <property type="entry name" value="Peptidase_M13_C"/>
</dbReference>
<reference evidence="10 11" key="1">
    <citation type="submission" date="2017-02" db="EMBL/GenBank/DDBJ databases">
        <authorList>
            <person name="Peterson S.W."/>
        </authorList>
    </citation>
    <scope>NUCLEOTIDE SEQUENCE [LARGE SCALE GENOMIC DNA]</scope>
    <source>
        <strain evidence="10 11">LSP_Lj1</strain>
    </source>
</reference>
<dbReference type="PROSITE" id="PS51885">
    <property type="entry name" value="NEPRILYSIN"/>
    <property type="match status" value="1"/>
</dbReference>
<keyword evidence="7" id="KW-0482">Metalloprotease</keyword>
<dbReference type="PANTHER" id="PTHR11733:SF167">
    <property type="entry name" value="FI17812P1-RELATED"/>
    <property type="match status" value="1"/>
</dbReference>
<evidence type="ECO:0000256" key="4">
    <source>
        <dbReference type="ARBA" id="ARBA00022723"/>
    </source>
</evidence>
<proteinExistence type="inferred from homology"/>
<evidence type="ECO:0000259" key="8">
    <source>
        <dbReference type="Pfam" id="PF01431"/>
    </source>
</evidence>
<keyword evidence="11" id="KW-1185">Reference proteome</keyword>
<dbReference type="GO" id="GO:0016485">
    <property type="term" value="P:protein processing"/>
    <property type="evidence" value="ECO:0007669"/>
    <property type="project" value="TreeGrafter"/>
</dbReference>